<feature type="transmembrane region" description="Helical" evidence="8">
    <location>
        <begin position="895"/>
        <end position="921"/>
    </location>
</feature>
<evidence type="ECO:0000256" key="7">
    <source>
        <dbReference type="SAM" id="MobiDB-lite"/>
    </source>
</evidence>
<evidence type="ECO:0000259" key="9">
    <source>
        <dbReference type="Pfam" id="PF07810"/>
    </source>
</evidence>
<dbReference type="PANTHER" id="PTHR23302:SF24">
    <property type="entry name" value="TMC DOMAIN-CONTAINING PROTEIN"/>
    <property type="match status" value="1"/>
</dbReference>
<dbReference type="AlphaFoldDB" id="A0A7S2MZ51"/>
<sequence length="955" mass="104546">MADVWNGSQTAELAPSTWADKQDAADVLLAVSGCGLAKKVGSISMSLAKMATSKDEFDSDLAALRAADSTAFDIDVQLDQKDIAEAVFWEPLSNRRAKFNAQLRCGQEVVDPSWVHESMRSINEVRQFFAVQGGATISRFVAKHSYFYQSQLTIGAEFGSETKALFFFIQSIVVANIILFLVWFPAWLPQAIYVDVNPWTEFWSVFTAQQEFTIDPETGDVSFFAEYVNGTLVTNTSHIYNNVPTGILFFSGYMPKAKTGEETSTGEPTYFTIGSWYLVCAFTSLLSMLTLYTVRLYHQIRSKSAAVSSSAALPVGTAQILNAMFGGWDYAHYTMHETSKIRRELVTQIKEGEAEAERDVQKRTIVLSRRQRNILFTKRLGLLCLAVGLTVGGASMIIVCLVPGPFNNNVLVPFAEEVPVVGPFFGTLIITTINLVVPILIKLLVVKEQWSRPVELRQTLGRVFLVKMVNSTAIFLNLGLLEEASKVFVERKCVEKAAAETYLRLVLTDFAVISLAFSVPKYLKLMLLPQILWWCKHRKDPKFPSGTHKSNQVGAMPNVPTATPQLAPENDEPEPPPSPPATTAGDGSYSPLASLAPSSVHVSPPSSPPWMFASAPPSPPATASADATPPASLFVPSTAPIDALAPKNPPAGSSAAPPAGAPAPMPIPIVTMAEETDPSKKATDHNDVGLSETSKWVASQYAEEGEGEDKDGDKLLTGYQHPKAPKLDVPKEAMELIYRQTLLFMGMIISPWLFLVGFIANLGLYWIKYWCTLTFHKRPQKLDEYSAAGTAVRDFYIFFMLATCLSFIPFGIYVTLPANPVCGPFRSQDCAEGFYNGNVTSCILDTVNGRANFDVLGEAIMPAPNEAISLDSFLSTTNSSSIGEGCDAHCVFKNIAAIVVTVPILLGIIVILIIACAFSQAKAHRMADELREAKRELSIEYNEKKKMLRYANVQV</sequence>
<comment type="subcellular location">
    <subcellularLocation>
        <location evidence="1">Membrane</location>
        <topology evidence="1">Multi-pass membrane protein</topology>
    </subcellularLocation>
</comment>
<dbReference type="EMBL" id="HBGU01058460">
    <property type="protein sequence ID" value="CAD9510949.1"/>
    <property type="molecule type" value="Transcribed_RNA"/>
</dbReference>
<feature type="transmembrane region" description="Helical" evidence="8">
    <location>
        <begin position="424"/>
        <end position="444"/>
    </location>
</feature>
<feature type="transmembrane region" description="Helical" evidence="8">
    <location>
        <begin position="380"/>
        <end position="404"/>
    </location>
</feature>
<evidence type="ECO:0000256" key="3">
    <source>
        <dbReference type="ARBA" id="ARBA00022692"/>
    </source>
</evidence>
<feature type="transmembrane region" description="Helical" evidence="8">
    <location>
        <begin position="274"/>
        <end position="294"/>
    </location>
</feature>
<feature type="coiled-coil region" evidence="6">
    <location>
        <begin position="916"/>
        <end position="947"/>
    </location>
</feature>
<feature type="domain" description="TMC" evidence="9">
    <location>
        <begin position="723"/>
        <end position="781"/>
    </location>
</feature>
<comment type="similarity">
    <text evidence="2">Belongs to the TMC family.</text>
</comment>
<proteinExistence type="inferred from homology"/>
<feature type="compositionally biased region" description="Low complexity" evidence="7">
    <location>
        <begin position="590"/>
        <end position="632"/>
    </location>
</feature>
<feature type="transmembrane region" description="Helical" evidence="8">
    <location>
        <begin position="742"/>
        <end position="767"/>
    </location>
</feature>
<dbReference type="PANTHER" id="PTHR23302">
    <property type="entry name" value="TRANSMEMBRANE CHANNEL-RELATED"/>
    <property type="match status" value="1"/>
</dbReference>
<dbReference type="InterPro" id="IPR012496">
    <property type="entry name" value="TMC_dom"/>
</dbReference>
<reference evidence="10" key="1">
    <citation type="submission" date="2021-01" db="EMBL/GenBank/DDBJ databases">
        <authorList>
            <person name="Corre E."/>
            <person name="Pelletier E."/>
            <person name="Niang G."/>
            <person name="Scheremetjew M."/>
            <person name="Finn R."/>
            <person name="Kale V."/>
            <person name="Holt S."/>
            <person name="Cochrane G."/>
            <person name="Meng A."/>
            <person name="Brown T."/>
            <person name="Cohen L."/>
        </authorList>
    </citation>
    <scope>NUCLEOTIDE SEQUENCE</scope>
    <source>
        <strain evidence="10">UTEX LB 985</strain>
    </source>
</reference>
<feature type="transmembrane region" description="Helical" evidence="8">
    <location>
        <begin position="795"/>
        <end position="816"/>
    </location>
</feature>
<keyword evidence="3 8" id="KW-0812">Transmembrane</keyword>
<evidence type="ECO:0000256" key="5">
    <source>
        <dbReference type="ARBA" id="ARBA00023136"/>
    </source>
</evidence>
<organism evidence="10">
    <name type="scientific">Haptolina brevifila</name>
    <dbReference type="NCBI Taxonomy" id="156173"/>
    <lineage>
        <taxon>Eukaryota</taxon>
        <taxon>Haptista</taxon>
        <taxon>Haptophyta</taxon>
        <taxon>Prymnesiophyceae</taxon>
        <taxon>Prymnesiales</taxon>
        <taxon>Prymnesiaceae</taxon>
        <taxon>Haptolina</taxon>
    </lineage>
</organism>
<evidence type="ECO:0000256" key="6">
    <source>
        <dbReference type="SAM" id="Coils"/>
    </source>
</evidence>
<keyword evidence="5 8" id="KW-0472">Membrane</keyword>
<evidence type="ECO:0000256" key="8">
    <source>
        <dbReference type="SAM" id="Phobius"/>
    </source>
</evidence>
<evidence type="ECO:0000256" key="1">
    <source>
        <dbReference type="ARBA" id="ARBA00004141"/>
    </source>
</evidence>
<evidence type="ECO:0000313" key="10">
    <source>
        <dbReference type="EMBL" id="CAD9510949.1"/>
    </source>
</evidence>
<keyword evidence="6" id="KW-0175">Coiled coil</keyword>
<protein>
    <recommendedName>
        <fullName evidence="9">TMC domain-containing protein</fullName>
    </recommendedName>
</protein>
<feature type="transmembrane region" description="Helical" evidence="8">
    <location>
        <begin position="464"/>
        <end position="481"/>
    </location>
</feature>
<name>A0A7S2MZ51_9EUKA</name>
<dbReference type="InterPro" id="IPR038900">
    <property type="entry name" value="TMC"/>
</dbReference>
<dbReference type="Pfam" id="PF07810">
    <property type="entry name" value="TMC"/>
    <property type="match status" value="1"/>
</dbReference>
<evidence type="ECO:0000256" key="4">
    <source>
        <dbReference type="ARBA" id="ARBA00022989"/>
    </source>
</evidence>
<dbReference type="GO" id="GO:0005886">
    <property type="term" value="C:plasma membrane"/>
    <property type="evidence" value="ECO:0007669"/>
    <property type="project" value="InterPro"/>
</dbReference>
<gene>
    <name evidence="10" type="ORF">CBRE1094_LOCUS31759</name>
</gene>
<accession>A0A7S2MZ51</accession>
<feature type="transmembrane region" description="Helical" evidence="8">
    <location>
        <begin position="164"/>
        <end position="188"/>
    </location>
</feature>
<feature type="region of interest" description="Disordered" evidence="7">
    <location>
        <begin position="544"/>
        <end position="666"/>
    </location>
</feature>
<evidence type="ECO:0000256" key="2">
    <source>
        <dbReference type="ARBA" id="ARBA00006510"/>
    </source>
</evidence>
<keyword evidence="4 8" id="KW-1133">Transmembrane helix</keyword>